<evidence type="ECO:0000313" key="2">
    <source>
        <dbReference type="EMBL" id="MFC0261218.1"/>
    </source>
</evidence>
<evidence type="ECO:0008006" key="4">
    <source>
        <dbReference type="Google" id="ProtNLM"/>
    </source>
</evidence>
<accession>A0ABV6FMY2</accession>
<protein>
    <recommendedName>
        <fullName evidence="4">Lipocalin-like domain-containing protein</fullName>
    </recommendedName>
</protein>
<feature type="signal peptide" evidence="1">
    <location>
        <begin position="1"/>
        <end position="19"/>
    </location>
</feature>
<evidence type="ECO:0000313" key="3">
    <source>
        <dbReference type="Proteomes" id="UP001589797"/>
    </source>
</evidence>
<dbReference type="PROSITE" id="PS51257">
    <property type="entry name" value="PROKAR_LIPOPROTEIN"/>
    <property type="match status" value="1"/>
</dbReference>
<dbReference type="Proteomes" id="UP001589797">
    <property type="component" value="Unassembled WGS sequence"/>
</dbReference>
<evidence type="ECO:0000256" key="1">
    <source>
        <dbReference type="SAM" id="SignalP"/>
    </source>
</evidence>
<name>A0ABV6FMY2_9BACT</name>
<dbReference type="RefSeq" id="WP_382385674.1">
    <property type="nucleotide sequence ID" value="NZ_JBHLWI010000002.1"/>
</dbReference>
<keyword evidence="3" id="KW-1185">Reference proteome</keyword>
<proteinExistence type="predicted"/>
<feature type="chain" id="PRO_5045494692" description="Lipocalin-like domain-containing protein" evidence="1">
    <location>
        <begin position="20"/>
        <end position="135"/>
    </location>
</feature>
<organism evidence="2 3">
    <name type="scientific">Fontibacter flavus</name>
    <dbReference type="NCBI Taxonomy" id="654838"/>
    <lineage>
        <taxon>Bacteria</taxon>
        <taxon>Pseudomonadati</taxon>
        <taxon>Bacteroidota</taxon>
        <taxon>Cytophagia</taxon>
        <taxon>Cytophagales</taxon>
        <taxon>Cyclobacteriaceae</taxon>
        <taxon>Fontibacter</taxon>
    </lineage>
</organism>
<keyword evidence="1" id="KW-0732">Signal</keyword>
<sequence length="135" mass="15527">MKKVLLVLSMIFFLTSCMEQDTMSLEAGEFPLGSWTVAGWQENGFTLERINKLPDNTFGYSFKRNGELINRANSGWCGTPPIVTADYEGKWRVEDDVLKVEMRFWGGNIIQEWRIITSNAQTVTVELLKSEYKFD</sequence>
<dbReference type="EMBL" id="JBHLWI010000002">
    <property type="protein sequence ID" value="MFC0261218.1"/>
    <property type="molecule type" value="Genomic_DNA"/>
</dbReference>
<reference evidence="2 3" key="1">
    <citation type="submission" date="2024-09" db="EMBL/GenBank/DDBJ databases">
        <authorList>
            <person name="Sun Q."/>
            <person name="Mori K."/>
        </authorList>
    </citation>
    <scope>NUCLEOTIDE SEQUENCE [LARGE SCALE GENOMIC DNA]</scope>
    <source>
        <strain evidence="2 3">CCM 7650</strain>
    </source>
</reference>
<comment type="caution">
    <text evidence="2">The sequence shown here is derived from an EMBL/GenBank/DDBJ whole genome shotgun (WGS) entry which is preliminary data.</text>
</comment>
<gene>
    <name evidence="2" type="ORF">ACFFIP_00890</name>
</gene>